<dbReference type="EMBL" id="JAUSUB010000012">
    <property type="protein sequence ID" value="MDQ0271030.1"/>
    <property type="molecule type" value="Genomic_DNA"/>
</dbReference>
<reference evidence="2 3" key="1">
    <citation type="submission" date="2023-07" db="EMBL/GenBank/DDBJ databases">
        <title>Genomic Encyclopedia of Type Strains, Phase IV (KMG-IV): sequencing the most valuable type-strain genomes for metagenomic binning, comparative biology and taxonomic classification.</title>
        <authorList>
            <person name="Goeker M."/>
        </authorList>
    </citation>
    <scope>NUCLEOTIDE SEQUENCE [LARGE SCALE GENOMIC DNA]</scope>
    <source>
        <strain evidence="2 3">DSM 23494</strain>
    </source>
</reference>
<evidence type="ECO:0000256" key="1">
    <source>
        <dbReference type="SAM" id="MobiDB-lite"/>
    </source>
</evidence>
<protein>
    <submittedName>
        <fullName evidence="2">Spore coat protein D</fullName>
    </submittedName>
</protein>
<accession>A0ABU0AIE5</accession>
<keyword evidence="2" id="KW-0946">Virion</keyword>
<dbReference type="Proteomes" id="UP001238088">
    <property type="component" value="Unassembled WGS sequence"/>
</dbReference>
<feature type="region of interest" description="Disordered" evidence="1">
    <location>
        <begin position="64"/>
        <end position="118"/>
    </location>
</feature>
<sequence>MRHCGPKTHVCPPIVHPTKCCVNHTCENVIVPHIHPSHTTNVNHINYQHEHFFPHTESCSTEVTNQQFAEGPGGFGGPGFGGPGYGGPGFGGPGFGGPGYGGPGFGPRPGFGGPGFGR</sequence>
<dbReference type="RefSeq" id="WP_307475913.1">
    <property type="nucleotide sequence ID" value="NZ_JAUSUB010000012.1"/>
</dbReference>
<proteinExistence type="predicted"/>
<name>A0ABU0AIE5_9BACI</name>
<comment type="caution">
    <text evidence="2">The sequence shown here is derived from an EMBL/GenBank/DDBJ whole genome shotgun (WGS) entry which is preliminary data.</text>
</comment>
<evidence type="ECO:0000313" key="2">
    <source>
        <dbReference type="EMBL" id="MDQ0271030.1"/>
    </source>
</evidence>
<feature type="compositionally biased region" description="Gly residues" evidence="1">
    <location>
        <begin position="71"/>
        <end position="118"/>
    </location>
</feature>
<keyword evidence="3" id="KW-1185">Reference proteome</keyword>
<dbReference type="Pfam" id="PF11122">
    <property type="entry name" value="Spore-coat_CotD"/>
    <property type="match status" value="1"/>
</dbReference>
<gene>
    <name evidence="2" type="ORF">J2S17_002917</name>
</gene>
<keyword evidence="2" id="KW-0167">Capsid protein</keyword>
<evidence type="ECO:0000313" key="3">
    <source>
        <dbReference type="Proteomes" id="UP001238088"/>
    </source>
</evidence>
<dbReference type="InterPro" id="IPR020108">
    <property type="entry name" value="Spore_coat_CotD"/>
</dbReference>
<organism evidence="2 3">
    <name type="scientific">Cytobacillus purgationiresistens</name>
    <dbReference type="NCBI Taxonomy" id="863449"/>
    <lineage>
        <taxon>Bacteria</taxon>
        <taxon>Bacillati</taxon>
        <taxon>Bacillota</taxon>
        <taxon>Bacilli</taxon>
        <taxon>Bacillales</taxon>
        <taxon>Bacillaceae</taxon>
        <taxon>Cytobacillus</taxon>
    </lineage>
</organism>